<reference evidence="1" key="1">
    <citation type="submission" date="2019-03" db="EMBL/GenBank/DDBJ databases">
        <title>Lake Tanganyika Metagenome-Assembled Genomes (MAGs).</title>
        <authorList>
            <person name="Tran P."/>
        </authorList>
    </citation>
    <scope>NUCLEOTIDE SEQUENCE</scope>
    <source>
        <strain evidence="1">M_DeepCast_50m_m2_156</strain>
    </source>
</reference>
<protein>
    <submittedName>
        <fullName evidence="1">Uncharacterized protein</fullName>
    </submittedName>
</protein>
<sequence length="249" mass="28876">MAAAIRLTKNPEYKLYDYFAGKKRHFTGLSNRVNALMRVRRMNRLRAHAYEAPLKHDIGQLSRRKVLKSFQSIEDMTAAIPQLFLIASKKVKLLRSQKEHAAKNRHIEELLSKMLGNRDAEIYRIANSEDQISRELSFWEQRLTNLKEAGSDTKAYRVYRNNGKDLRKNFNELNGKVKSMAESGDVAPELVTKWLIAGVNFYANEVDRLTYELKILNKLGIHFVGRSKKKITSDISYAKKKVKQFRSKI</sequence>
<dbReference type="EMBL" id="VGJJ01000019">
    <property type="protein sequence ID" value="MBM3282265.1"/>
    <property type="molecule type" value="Genomic_DNA"/>
</dbReference>
<accession>A0A8T4CAV8</accession>
<proteinExistence type="predicted"/>
<evidence type="ECO:0000313" key="2">
    <source>
        <dbReference type="Proteomes" id="UP000774699"/>
    </source>
</evidence>
<name>A0A8T4CAV8_9ARCH</name>
<gene>
    <name evidence="1" type="ORF">FJY86_02915</name>
</gene>
<dbReference type="AlphaFoldDB" id="A0A8T4CAV8"/>
<comment type="caution">
    <text evidence="1">The sequence shown here is derived from an EMBL/GenBank/DDBJ whole genome shotgun (WGS) entry which is preliminary data.</text>
</comment>
<dbReference type="Proteomes" id="UP000774699">
    <property type="component" value="Unassembled WGS sequence"/>
</dbReference>
<organism evidence="1 2">
    <name type="scientific">Candidatus Iainarchaeum sp</name>
    <dbReference type="NCBI Taxonomy" id="3101447"/>
    <lineage>
        <taxon>Archaea</taxon>
        <taxon>Candidatus Iainarchaeota</taxon>
        <taxon>Candidatus Iainarchaeia</taxon>
        <taxon>Candidatus Iainarchaeales</taxon>
        <taxon>Candidatus Iainarchaeaceae</taxon>
        <taxon>Candidatus Iainarchaeum</taxon>
    </lineage>
</organism>
<evidence type="ECO:0000313" key="1">
    <source>
        <dbReference type="EMBL" id="MBM3282265.1"/>
    </source>
</evidence>